<keyword evidence="2" id="KW-1185">Reference proteome</keyword>
<organism evidence="1 2">
    <name type="scientific">Cymbomonas tetramitiformis</name>
    <dbReference type="NCBI Taxonomy" id="36881"/>
    <lineage>
        <taxon>Eukaryota</taxon>
        <taxon>Viridiplantae</taxon>
        <taxon>Chlorophyta</taxon>
        <taxon>Pyramimonadophyceae</taxon>
        <taxon>Pyramimonadales</taxon>
        <taxon>Pyramimonadaceae</taxon>
        <taxon>Cymbomonas</taxon>
    </lineage>
</organism>
<gene>
    <name evidence="1" type="ORF">CYMTET_21991</name>
</gene>
<accession>A0AAE0G0U6</accession>
<comment type="caution">
    <text evidence="1">The sequence shown here is derived from an EMBL/GenBank/DDBJ whole genome shotgun (WGS) entry which is preliminary data.</text>
</comment>
<protein>
    <submittedName>
        <fullName evidence="1">Uncharacterized protein</fullName>
    </submittedName>
</protein>
<sequence length="131" mass="13967">MRRGNVRLARCVTCINIGTRPSCALRTSSETCINGEVCTAWALCASSETCINGDEACTAWALCASSAAECARWKGRKVQLVRGPPVMRCVVAAEGVSVAAHTARELCGKWLCAQQAAVSETCANSDERWLV</sequence>
<dbReference type="AlphaFoldDB" id="A0AAE0G0U6"/>
<evidence type="ECO:0000313" key="2">
    <source>
        <dbReference type="Proteomes" id="UP001190700"/>
    </source>
</evidence>
<dbReference type="Proteomes" id="UP001190700">
    <property type="component" value="Unassembled WGS sequence"/>
</dbReference>
<reference evidence="1 2" key="1">
    <citation type="journal article" date="2015" name="Genome Biol. Evol.">
        <title>Comparative Genomics of a Bacterivorous Green Alga Reveals Evolutionary Causalities and Consequences of Phago-Mixotrophic Mode of Nutrition.</title>
        <authorList>
            <person name="Burns J.A."/>
            <person name="Paasch A."/>
            <person name="Narechania A."/>
            <person name="Kim E."/>
        </authorList>
    </citation>
    <scope>NUCLEOTIDE SEQUENCE [LARGE SCALE GENOMIC DNA]</scope>
    <source>
        <strain evidence="1 2">PLY_AMNH</strain>
    </source>
</reference>
<name>A0AAE0G0U6_9CHLO</name>
<proteinExistence type="predicted"/>
<dbReference type="EMBL" id="LGRX02010865">
    <property type="protein sequence ID" value="KAK3269576.1"/>
    <property type="molecule type" value="Genomic_DNA"/>
</dbReference>
<evidence type="ECO:0000313" key="1">
    <source>
        <dbReference type="EMBL" id="KAK3269576.1"/>
    </source>
</evidence>